<dbReference type="Proteomes" id="UP001164929">
    <property type="component" value="Chromosome 17"/>
</dbReference>
<dbReference type="EMBL" id="JAQIZT010000017">
    <property type="protein sequence ID" value="KAJ6959297.1"/>
    <property type="molecule type" value="Genomic_DNA"/>
</dbReference>
<organism evidence="1 2">
    <name type="scientific">Populus alba x Populus x berolinensis</name>
    <dbReference type="NCBI Taxonomy" id="444605"/>
    <lineage>
        <taxon>Eukaryota</taxon>
        <taxon>Viridiplantae</taxon>
        <taxon>Streptophyta</taxon>
        <taxon>Embryophyta</taxon>
        <taxon>Tracheophyta</taxon>
        <taxon>Spermatophyta</taxon>
        <taxon>Magnoliopsida</taxon>
        <taxon>eudicotyledons</taxon>
        <taxon>Gunneridae</taxon>
        <taxon>Pentapetalae</taxon>
        <taxon>rosids</taxon>
        <taxon>fabids</taxon>
        <taxon>Malpighiales</taxon>
        <taxon>Salicaceae</taxon>
        <taxon>Saliceae</taxon>
        <taxon>Populus</taxon>
    </lineage>
</organism>
<evidence type="ECO:0000313" key="2">
    <source>
        <dbReference type="Proteomes" id="UP001164929"/>
    </source>
</evidence>
<proteinExistence type="predicted"/>
<name>A0AAD6LEM1_9ROSI</name>
<reference evidence="1" key="1">
    <citation type="journal article" date="2023" name="Mol. Ecol. Resour.">
        <title>Chromosome-level genome assembly of a triploid poplar Populus alba 'Berolinensis'.</title>
        <authorList>
            <person name="Chen S."/>
            <person name="Yu Y."/>
            <person name="Wang X."/>
            <person name="Wang S."/>
            <person name="Zhang T."/>
            <person name="Zhou Y."/>
            <person name="He R."/>
            <person name="Meng N."/>
            <person name="Wang Y."/>
            <person name="Liu W."/>
            <person name="Liu Z."/>
            <person name="Liu J."/>
            <person name="Guo Q."/>
            <person name="Huang H."/>
            <person name="Sederoff R.R."/>
            <person name="Wang G."/>
            <person name="Qu G."/>
            <person name="Chen S."/>
        </authorList>
    </citation>
    <scope>NUCLEOTIDE SEQUENCE</scope>
    <source>
        <strain evidence="1">SC-2020</strain>
    </source>
</reference>
<sequence>MKIPLLYHKLLCQEKACMVVLVFDLENKDHLIATLSGLITDRFYIIMPSKYYPCLYNS</sequence>
<gene>
    <name evidence="1" type="ORF">NC653_037577</name>
</gene>
<keyword evidence="2" id="KW-1185">Reference proteome</keyword>
<protein>
    <submittedName>
        <fullName evidence="1">Uncharacterized protein</fullName>
    </submittedName>
</protein>
<dbReference type="AlphaFoldDB" id="A0AAD6LEM1"/>
<comment type="caution">
    <text evidence="1">The sequence shown here is derived from an EMBL/GenBank/DDBJ whole genome shotgun (WGS) entry which is preliminary data.</text>
</comment>
<accession>A0AAD6LEM1</accession>
<evidence type="ECO:0000313" key="1">
    <source>
        <dbReference type="EMBL" id="KAJ6959297.1"/>
    </source>
</evidence>